<keyword evidence="3" id="KW-1185">Reference proteome</keyword>
<keyword evidence="1" id="KW-0812">Transmembrane</keyword>
<dbReference type="Proteomes" id="UP000756132">
    <property type="component" value="Chromosome 5"/>
</dbReference>
<protein>
    <submittedName>
        <fullName evidence="2">Uncharacterized protein</fullName>
    </submittedName>
</protein>
<keyword evidence="1" id="KW-0472">Membrane</keyword>
<dbReference type="OrthoDB" id="3649539at2759"/>
<proteinExistence type="predicted"/>
<feature type="transmembrane region" description="Helical" evidence="1">
    <location>
        <begin position="536"/>
        <end position="558"/>
    </location>
</feature>
<dbReference type="RefSeq" id="XP_047762028.1">
    <property type="nucleotide sequence ID" value="XM_047905658.1"/>
</dbReference>
<evidence type="ECO:0000313" key="3">
    <source>
        <dbReference type="Proteomes" id="UP000756132"/>
    </source>
</evidence>
<dbReference type="AlphaFoldDB" id="A0A9Q8LHR2"/>
<gene>
    <name evidence="2" type="ORF">CLAFUR5_06510</name>
</gene>
<organism evidence="2 3">
    <name type="scientific">Passalora fulva</name>
    <name type="common">Tomato leaf mold</name>
    <name type="synonym">Cladosporium fulvum</name>
    <dbReference type="NCBI Taxonomy" id="5499"/>
    <lineage>
        <taxon>Eukaryota</taxon>
        <taxon>Fungi</taxon>
        <taxon>Dikarya</taxon>
        <taxon>Ascomycota</taxon>
        <taxon>Pezizomycotina</taxon>
        <taxon>Dothideomycetes</taxon>
        <taxon>Dothideomycetidae</taxon>
        <taxon>Mycosphaerellales</taxon>
        <taxon>Mycosphaerellaceae</taxon>
        <taxon>Fulvia</taxon>
    </lineage>
</organism>
<dbReference type="OMA" id="ISVRIAM"/>
<keyword evidence="1" id="KW-1133">Transmembrane helix</keyword>
<evidence type="ECO:0000313" key="2">
    <source>
        <dbReference type="EMBL" id="UJO17662.1"/>
    </source>
</evidence>
<sequence length="815" mass="88545">MAGVAITSNANPTLFPIVFTLIVAKFIKAIATWRLEQGATVGLSQLLLGSRSLVSSVLTPWKLRSLSFLVPLIVLLWILNPVGGQTSLRAVKKASNYTIVDTPFVYYDRDATPYSPIPIAFPPFVKAATSAFNMALFSPSTSKNGTQDLFGNVQIPMLEDLRLHQEPDVDGWYTTIGRNLTGAYAALATALDVPKSTHKLVYSSLVGLPFVRNDSFTQAQARSTNSTDDTAALDPKLQAIKQDLFGDDLVNIKQLFNVETSYLNADCSVQNVSPSGPSNLTYDNYLQSNLSNWANSTSVVSNGQGLAVDFGSTHNVNSTDPRRIGFESWLAFDSATTSTNLTVTLSEAWCNLTTTYIEAQVYCMTERNCTVSKVRASTKPRSSSSLTVLDGITHPTYAQPDSPLNHQQDEEFQQYAAKVAPEFFQTFLLATANETRGPTTLTPLESYFADPVTPFRSAIGDSFTETQTPLYDISDQLFSTRFSQLLDTWMLAAGDPYTLTGGIDIAAANDDTSIALTQSSNGQISVEKTVLRCHKIFFAILVIVSTILFGMGLATAYLDATRKGPDVLDDFVNSIRHSPYVHVEQGPSMEDGQDKARRLKNTVIQMGDVKPDDAVGYVAIAQFDTLPTSPIDVLALLRVPNGYNGANWTGWDTFAPALFKSVVPGTENLYLSGVKPHSGSVTAGEYIITNILYGRNFPLFPSANITLSRSADVKSFDFKRFYYGCLTVTFNGFFILATSCQISVTGTKVNGEQVPAYAPGGFVPGKLPQNEMTKVDLGPEVSELISVRIAMTLQGLGPPANAGVIIDDGVRCLRR</sequence>
<dbReference type="KEGG" id="ffu:CLAFUR5_06510"/>
<feature type="transmembrane region" description="Helical" evidence="1">
    <location>
        <begin position="61"/>
        <end position="79"/>
    </location>
</feature>
<name>A0A9Q8LHR2_PASFU</name>
<dbReference type="GeneID" id="71986388"/>
<reference evidence="2" key="2">
    <citation type="journal article" date="2022" name="Microb. Genom.">
        <title>A chromosome-scale genome assembly of the tomato pathogen Cladosporium fulvum reveals a compartmentalized genome architecture and the presence of a dispensable chromosome.</title>
        <authorList>
            <person name="Zaccaron A.Z."/>
            <person name="Chen L.H."/>
            <person name="Samaras A."/>
            <person name="Stergiopoulos I."/>
        </authorList>
    </citation>
    <scope>NUCLEOTIDE SEQUENCE</scope>
    <source>
        <strain evidence="2">Race5_Kim</strain>
    </source>
</reference>
<dbReference type="EMBL" id="CP090167">
    <property type="protein sequence ID" value="UJO17662.1"/>
    <property type="molecule type" value="Genomic_DNA"/>
</dbReference>
<reference evidence="2" key="1">
    <citation type="submission" date="2021-12" db="EMBL/GenBank/DDBJ databases">
        <authorList>
            <person name="Zaccaron A."/>
            <person name="Stergiopoulos I."/>
        </authorList>
    </citation>
    <scope>NUCLEOTIDE SEQUENCE</scope>
    <source>
        <strain evidence="2">Race5_Kim</strain>
    </source>
</reference>
<accession>A0A9Q8LHR2</accession>
<evidence type="ECO:0000256" key="1">
    <source>
        <dbReference type="SAM" id="Phobius"/>
    </source>
</evidence>